<sequence>MHWVETCSITATISLDLHQSGNSRANSTVSTSSMSFFTHAQEGSHAEPESASSAPASYDDDNEDEPPPLPLMNTKPTKNVDQYNPWTSRDPSRNIPLPVPPLAGLDEYRAQRGTRSTGHELTTESRDHQVIFYHAGGVLDSPIIHYNPHTGPLSPPPTLPTSTTTLPCAADVEGLEDDHDVPAWFDSGFGSRTRNLVVSLPVTHSATSEPHLLSPLSPEFIIDPAGIHRQRHEQTPSSTAETGDDSSSSSPPSPHGFSSEPMDLDVFLAEGELEQDVEMRPPLEEQEPWLPRSLYSLPDNEFGGRDNDLTPTYPHSVHYRQGFGHTFYPSPDVSPEQSIDRPSASPSTISSTLDGIRMRQSQRERHIGLDGEYDYEDMDYQHDLLGSQSPSIQTLGLPELDDEDDEMDLGLGLSNFASFPPSTFEQEDELPFSSLPSTPSSTWPSPVPSPFATSSATSETHMTDEFNGSSLNLSSSSSTSNAAAGLLLLDPESESDTRISTRSPSLSPPSSISSSISDDSPSSISLTESLESLDSRLFILPSLLGTGEYPTLDTHPDLVGDLNRLMELRRRTQGKVKELECKVGKRLSLSSSSSSGSGSSSGSVSASSPISSSFSSKDRTVDDGREVEGKNVVLRRVALAQTQNERAEARAMRKREKERWKEIGALVQLTVFGGRRRWRHDQDQDQDQDQYQSGSKSKSAVAEAKVVAETVTRDPAMGLPRGEQAHSSRSPFAKQDERLSITNMAQLVARMIMRRRDSSYSPSPSRPVSYVSRPTRSGGLISSPPSGTRRYAKSPLWQSMTISYGDDGDVPESEGSDAMDGLDDDEDDDDDLGLGIGLRLRGFGDFGAPGS</sequence>
<feature type="compositionally biased region" description="Low complexity" evidence="1">
    <location>
        <begin position="588"/>
        <end position="615"/>
    </location>
</feature>
<feature type="region of interest" description="Disordered" evidence="1">
    <location>
        <begin position="276"/>
        <end position="307"/>
    </location>
</feature>
<dbReference type="Proteomes" id="UP000518752">
    <property type="component" value="Unassembled WGS sequence"/>
</dbReference>
<feature type="region of interest" description="Disordered" evidence="1">
    <location>
        <begin position="755"/>
        <end position="834"/>
    </location>
</feature>
<feature type="compositionally biased region" description="Low complexity" evidence="1">
    <location>
        <begin position="759"/>
        <end position="777"/>
    </location>
</feature>
<dbReference type="AlphaFoldDB" id="A0A8H5LYC6"/>
<dbReference type="EMBL" id="JAACJN010000104">
    <property type="protein sequence ID" value="KAF5374048.1"/>
    <property type="molecule type" value="Genomic_DNA"/>
</dbReference>
<feature type="compositionally biased region" description="Polar residues" evidence="1">
    <location>
        <begin position="74"/>
        <end position="89"/>
    </location>
</feature>
<feature type="compositionally biased region" description="Acidic residues" evidence="1">
    <location>
        <begin position="806"/>
        <end position="832"/>
    </location>
</feature>
<comment type="caution">
    <text evidence="2">The sequence shown here is derived from an EMBL/GenBank/DDBJ whole genome shotgun (WGS) entry which is preliminary data.</text>
</comment>
<name>A0A8H5LYC6_9AGAR</name>
<accession>A0A8H5LYC6</accession>
<feature type="compositionally biased region" description="Low complexity" evidence="1">
    <location>
        <begin position="695"/>
        <end position="710"/>
    </location>
</feature>
<evidence type="ECO:0000256" key="1">
    <source>
        <dbReference type="SAM" id="MobiDB-lite"/>
    </source>
</evidence>
<proteinExistence type="predicted"/>
<gene>
    <name evidence="2" type="ORF">D9757_010054</name>
</gene>
<organism evidence="2 3">
    <name type="scientific">Collybiopsis confluens</name>
    <dbReference type="NCBI Taxonomy" id="2823264"/>
    <lineage>
        <taxon>Eukaryota</taxon>
        <taxon>Fungi</taxon>
        <taxon>Dikarya</taxon>
        <taxon>Basidiomycota</taxon>
        <taxon>Agaricomycotina</taxon>
        <taxon>Agaricomycetes</taxon>
        <taxon>Agaricomycetidae</taxon>
        <taxon>Agaricales</taxon>
        <taxon>Marasmiineae</taxon>
        <taxon>Omphalotaceae</taxon>
        <taxon>Collybiopsis</taxon>
    </lineage>
</organism>
<protein>
    <submittedName>
        <fullName evidence="2">Uncharacterized protein</fullName>
    </submittedName>
</protein>
<reference evidence="2 3" key="1">
    <citation type="journal article" date="2020" name="ISME J.">
        <title>Uncovering the hidden diversity of litter-decomposition mechanisms in mushroom-forming fungi.</title>
        <authorList>
            <person name="Floudas D."/>
            <person name="Bentzer J."/>
            <person name="Ahren D."/>
            <person name="Johansson T."/>
            <person name="Persson P."/>
            <person name="Tunlid A."/>
        </authorList>
    </citation>
    <scope>NUCLEOTIDE SEQUENCE [LARGE SCALE GENOMIC DNA]</scope>
    <source>
        <strain evidence="2 3">CBS 406.79</strain>
    </source>
</reference>
<feature type="compositionally biased region" description="Basic and acidic residues" evidence="1">
    <location>
        <begin position="616"/>
        <end position="627"/>
    </location>
</feature>
<feature type="region of interest" description="Disordered" evidence="1">
    <location>
        <begin position="587"/>
        <end position="627"/>
    </location>
</feature>
<feature type="compositionally biased region" description="Low complexity" evidence="1">
    <location>
        <begin position="237"/>
        <end position="261"/>
    </location>
</feature>
<evidence type="ECO:0000313" key="2">
    <source>
        <dbReference type="EMBL" id="KAF5374048.1"/>
    </source>
</evidence>
<feature type="region of interest" description="Disordered" evidence="1">
    <location>
        <begin position="329"/>
        <end position="351"/>
    </location>
</feature>
<feature type="region of interest" description="Disordered" evidence="1">
    <location>
        <begin position="386"/>
        <end position="475"/>
    </location>
</feature>
<feature type="compositionally biased region" description="Low complexity" evidence="1">
    <location>
        <begin position="431"/>
        <end position="444"/>
    </location>
</feature>
<feature type="compositionally biased region" description="Acidic residues" evidence="1">
    <location>
        <begin position="399"/>
        <end position="408"/>
    </location>
</feature>
<evidence type="ECO:0000313" key="3">
    <source>
        <dbReference type="Proteomes" id="UP000518752"/>
    </source>
</evidence>
<keyword evidence="3" id="KW-1185">Reference proteome</keyword>
<feature type="compositionally biased region" description="Polar residues" evidence="1">
    <location>
        <begin position="415"/>
        <end position="424"/>
    </location>
</feature>
<feature type="region of interest" description="Disordered" evidence="1">
    <location>
        <begin position="39"/>
        <end position="103"/>
    </location>
</feature>
<feature type="region of interest" description="Disordered" evidence="1">
    <location>
        <begin position="493"/>
        <end position="524"/>
    </location>
</feature>
<feature type="region of interest" description="Disordered" evidence="1">
    <location>
        <begin position="229"/>
        <end position="261"/>
    </location>
</feature>
<feature type="region of interest" description="Disordered" evidence="1">
    <location>
        <begin position="677"/>
        <end position="738"/>
    </location>
</feature>
<feature type="compositionally biased region" description="Low complexity" evidence="1">
    <location>
        <begin position="498"/>
        <end position="524"/>
    </location>
</feature>